<organism evidence="2 3">
    <name type="scientific">Eleusine coracana subsp. coracana</name>
    <dbReference type="NCBI Taxonomy" id="191504"/>
    <lineage>
        <taxon>Eukaryota</taxon>
        <taxon>Viridiplantae</taxon>
        <taxon>Streptophyta</taxon>
        <taxon>Embryophyta</taxon>
        <taxon>Tracheophyta</taxon>
        <taxon>Spermatophyta</taxon>
        <taxon>Magnoliopsida</taxon>
        <taxon>Liliopsida</taxon>
        <taxon>Poales</taxon>
        <taxon>Poaceae</taxon>
        <taxon>PACMAD clade</taxon>
        <taxon>Chloridoideae</taxon>
        <taxon>Cynodonteae</taxon>
        <taxon>Eleusininae</taxon>
        <taxon>Eleusine</taxon>
    </lineage>
</organism>
<dbReference type="AlphaFoldDB" id="A0AAV5FR33"/>
<feature type="region of interest" description="Disordered" evidence="1">
    <location>
        <begin position="37"/>
        <end position="102"/>
    </location>
</feature>
<proteinExistence type="predicted"/>
<dbReference type="Pfam" id="PF05056">
    <property type="entry name" value="DUF674"/>
    <property type="match status" value="1"/>
</dbReference>
<reference evidence="2" key="1">
    <citation type="journal article" date="2018" name="DNA Res.">
        <title>Multiple hybrid de novo genome assembly of finger millet, an orphan allotetraploid crop.</title>
        <authorList>
            <person name="Hatakeyama M."/>
            <person name="Aluri S."/>
            <person name="Balachadran M.T."/>
            <person name="Sivarajan S.R."/>
            <person name="Patrignani A."/>
            <person name="Gruter S."/>
            <person name="Poveda L."/>
            <person name="Shimizu-Inatsugi R."/>
            <person name="Baeten J."/>
            <person name="Francoijs K.J."/>
            <person name="Nataraja K.N."/>
            <person name="Reddy Y.A.N."/>
            <person name="Phadnis S."/>
            <person name="Ravikumar R.L."/>
            <person name="Schlapbach R."/>
            <person name="Sreeman S.M."/>
            <person name="Shimizu K.K."/>
        </authorList>
    </citation>
    <scope>NUCLEOTIDE SEQUENCE</scope>
</reference>
<dbReference type="EMBL" id="BQKI01000095">
    <property type="protein sequence ID" value="GJN37451.1"/>
    <property type="molecule type" value="Genomic_DNA"/>
</dbReference>
<evidence type="ECO:0000256" key="1">
    <source>
        <dbReference type="SAM" id="MobiDB-lite"/>
    </source>
</evidence>
<reference evidence="2" key="2">
    <citation type="submission" date="2021-12" db="EMBL/GenBank/DDBJ databases">
        <title>Resequencing data analysis of finger millet.</title>
        <authorList>
            <person name="Hatakeyama M."/>
            <person name="Aluri S."/>
            <person name="Balachadran M.T."/>
            <person name="Sivarajan S.R."/>
            <person name="Poveda L."/>
            <person name="Shimizu-Inatsugi R."/>
            <person name="Schlapbach R."/>
            <person name="Sreeman S.M."/>
            <person name="Shimizu K.K."/>
        </authorList>
    </citation>
    <scope>NUCLEOTIDE SEQUENCE</scope>
</reference>
<keyword evidence="3" id="KW-1185">Reference proteome</keyword>
<dbReference type="PANTHER" id="PTHR33103:SF19">
    <property type="entry name" value="OS09G0544700 PROTEIN"/>
    <property type="match status" value="1"/>
</dbReference>
<comment type="caution">
    <text evidence="2">The sequence shown here is derived from an EMBL/GenBank/DDBJ whole genome shotgun (WGS) entry which is preliminary data.</text>
</comment>
<accession>A0AAV5FR33</accession>
<evidence type="ECO:0000313" key="3">
    <source>
        <dbReference type="Proteomes" id="UP001054889"/>
    </source>
</evidence>
<sequence>MKLLIDTKTQRVLFAEAGKDVVDFLFSLLTFADGSGRQADDRAGVRGRQRVQPLRQHREAALRPRPPAAPCSACRRRRRLSSQRPSTDAVTTTQTATSTWPA</sequence>
<protein>
    <submittedName>
        <fullName evidence="2">Uncharacterized protein</fullName>
    </submittedName>
</protein>
<name>A0AAV5FR33_ELECO</name>
<dbReference type="PANTHER" id="PTHR33103">
    <property type="entry name" value="OS01G0153900 PROTEIN"/>
    <property type="match status" value="1"/>
</dbReference>
<dbReference type="InterPro" id="IPR007750">
    <property type="entry name" value="DUF674"/>
</dbReference>
<gene>
    <name evidence="2" type="primary">gb26407</name>
    <name evidence="2" type="ORF">PR202_gb26407</name>
</gene>
<evidence type="ECO:0000313" key="2">
    <source>
        <dbReference type="EMBL" id="GJN37451.1"/>
    </source>
</evidence>
<feature type="compositionally biased region" description="Low complexity" evidence="1">
    <location>
        <begin position="82"/>
        <end position="102"/>
    </location>
</feature>
<dbReference type="Proteomes" id="UP001054889">
    <property type="component" value="Unassembled WGS sequence"/>
</dbReference>